<dbReference type="InterPro" id="IPR002146">
    <property type="entry name" value="ATP_synth_b/b'su_bac/chlpt"/>
</dbReference>
<proteinExistence type="predicted"/>
<accession>A0A382VP04</accession>
<keyword evidence="2" id="KW-0813">Transport</keyword>
<name>A0A382VP04_9ZZZZ</name>
<evidence type="ECO:0000256" key="11">
    <source>
        <dbReference type="SAM" id="Phobius"/>
    </source>
</evidence>
<keyword evidence="6 11" id="KW-1133">Transmembrane helix</keyword>
<protein>
    <recommendedName>
        <fullName evidence="13">ATP synthase YMF19-like N-terminal domain-containing protein</fullName>
    </recommendedName>
</protein>
<evidence type="ECO:0000256" key="1">
    <source>
        <dbReference type="ARBA" id="ARBA00004167"/>
    </source>
</evidence>
<gene>
    <name evidence="12" type="ORF">METZ01_LOCUS401077</name>
</gene>
<keyword evidence="3" id="KW-0138">CF(0)</keyword>
<evidence type="ECO:0000256" key="4">
    <source>
        <dbReference type="ARBA" id="ARBA00022692"/>
    </source>
</evidence>
<dbReference type="GO" id="GO:0015986">
    <property type="term" value="P:proton motive force-driven ATP synthesis"/>
    <property type="evidence" value="ECO:0007669"/>
    <property type="project" value="InterPro"/>
</dbReference>
<feature type="non-terminal residue" evidence="12">
    <location>
        <position position="83"/>
    </location>
</feature>
<dbReference type="GO" id="GO:0045259">
    <property type="term" value="C:proton-transporting ATP synthase complex"/>
    <property type="evidence" value="ECO:0007669"/>
    <property type="project" value="UniProtKB-KW"/>
</dbReference>
<evidence type="ECO:0000256" key="10">
    <source>
        <dbReference type="SAM" id="Coils"/>
    </source>
</evidence>
<evidence type="ECO:0000256" key="6">
    <source>
        <dbReference type="ARBA" id="ARBA00022989"/>
    </source>
</evidence>
<comment type="function">
    <text evidence="9">F(1)F(0) ATP synthase produces ATP from ADP in the presence of a proton or sodium gradient. F-type ATPases consist of two structural domains, F(1) containing the extramembraneous catalytic core and F(0) containing the membrane proton channel, linked together by a central stalk and a peripheral stalk. During catalysis, ATP synthesis in the catalytic domain of F(1) is coupled via a rotary mechanism of the central stalk subunits to proton translocation.</text>
</comment>
<evidence type="ECO:0000313" key="12">
    <source>
        <dbReference type="EMBL" id="SVD48223.1"/>
    </source>
</evidence>
<keyword evidence="10" id="KW-0175">Coiled coil</keyword>
<dbReference type="EMBL" id="UINC01153478">
    <property type="protein sequence ID" value="SVD48223.1"/>
    <property type="molecule type" value="Genomic_DNA"/>
</dbReference>
<dbReference type="GO" id="GO:0015078">
    <property type="term" value="F:proton transmembrane transporter activity"/>
    <property type="evidence" value="ECO:0007669"/>
    <property type="project" value="InterPro"/>
</dbReference>
<organism evidence="12">
    <name type="scientific">marine metagenome</name>
    <dbReference type="NCBI Taxonomy" id="408172"/>
    <lineage>
        <taxon>unclassified sequences</taxon>
        <taxon>metagenomes</taxon>
        <taxon>ecological metagenomes</taxon>
    </lineage>
</organism>
<dbReference type="CDD" id="cd06503">
    <property type="entry name" value="ATP-synt_Fo_b"/>
    <property type="match status" value="1"/>
</dbReference>
<keyword evidence="7" id="KW-0406">Ion transport</keyword>
<feature type="transmembrane region" description="Helical" evidence="11">
    <location>
        <begin position="12"/>
        <end position="32"/>
    </location>
</feature>
<evidence type="ECO:0008006" key="13">
    <source>
        <dbReference type="Google" id="ProtNLM"/>
    </source>
</evidence>
<evidence type="ECO:0000256" key="2">
    <source>
        <dbReference type="ARBA" id="ARBA00022448"/>
    </source>
</evidence>
<evidence type="ECO:0000256" key="9">
    <source>
        <dbReference type="ARBA" id="ARBA00025198"/>
    </source>
</evidence>
<sequence length="83" mass="9362">MPQFWMEDFAPQMVWLVISFIALYLLMARVALPRVAEVLETRHGRIANDLDQAAQLKSQAETVIVEYEEALAEARGKAQSTIA</sequence>
<keyword evidence="8 11" id="KW-0472">Membrane</keyword>
<evidence type="ECO:0000256" key="7">
    <source>
        <dbReference type="ARBA" id="ARBA00023065"/>
    </source>
</evidence>
<dbReference type="AlphaFoldDB" id="A0A382VP04"/>
<reference evidence="12" key="1">
    <citation type="submission" date="2018-05" db="EMBL/GenBank/DDBJ databases">
        <authorList>
            <person name="Lanie J.A."/>
            <person name="Ng W.-L."/>
            <person name="Kazmierczak K.M."/>
            <person name="Andrzejewski T.M."/>
            <person name="Davidsen T.M."/>
            <person name="Wayne K.J."/>
            <person name="Tettelin H."/>
            <person name="Glass J.I."/>
            <person name="Rusch D."/>
            <person name="Podicherti R."/>
            <person name="Tsui H.-C.T."/>
            <person name="Winkler M.E."/>
        </authorList>
    </citation>
    <scope>NUCLEOTIDE SEQUENCE</scope>
</reference>
<keyword evidence="4 11" id="KW-0812">Transmembrane</keyword>
<feature type="coiled-coil region" evidence="10">
    <location>
        <begin position="50"/>
        <end position="77"/>
    </location>
</feature>
<comment type="subcellular location">
    <subcellularLocation>
        <location evidence="1">Membrane</location>
        <topology evidence="1">Single-pass membrane protein</topology>
    </subcellularLocation>
</comment>
<evidence type="ECO:0000256" key="8">
    <source>
        <dbReference type="ARBA" id="ARBA00023136"/>
    </source>
</evidence>
<keyword evidence="5" id="KW-0375">Hydrogen ion transport</keyword>
<evidence type="ECO:0000256" key="3">
    <source>
        <dbReference type="ARBA" id="ARBA00022547"/>
    </source>
</evidence>
<evidence type="ECO:0000256" key="5">
    <source>
        <dbReference type="ARBA" id="ARBA00022781"/>
    </source>
</evidence>
<dbReference type="Pfam" id="PF00430">
    <property type="entry name" value="ATP-synt_B"/>
    <property type="match status" value="1"/>
</dbReference>